<accession>A0ABU9J638</accession>
<evidence type="ECO:0000256" key="1">
    <source>
        <dbReference type="ARBA" id="ARBA00001947"/>
    </source>
</evidence>
<dbReference type="RefSeq" id="WP_341727531.1">
    <property type="nucleotide sequence ID" value="NZ_JBBWWT010000015.1"/>
</dbReference>
<comment type="cofactor">
    <cofactor evidence="1">
        <name>Zn(2+)</name>
        <dbReference type="ChEBI" id="CHEBI:29105"/>
    </cofactor>
</comment>
<feature type="domain" description="Peptidase M13 C-terminal" evidence="9">
    <location>
        <begin position="499"/>
        <end position="702"/>
    </location>
</feature>
<dbReference type="Pfam" id="PF01431">
    <property type="entry name" value="Peptidase_M13"/>
    <property type="match status" value="1"/>
</dbReference>
<evidence type="ECO:0000259" key="10">
    <source>
        <dbReference type="Pfam" id="PF05649"/>
    </source>
</evidence>
<dbReference type="PROSITE" id="PS51885">
    <property type="entry name" value="NEPRILYSIN"/>
    <property type="match status" value="1"/>
</dbReference>
<organism evidence="11 12">
    <name type="scientific">Pseudoxanthomonas putridarboris</name>
    <dbReference type="NCBI Taxonomy" id="752605"/>
    <lineage>
        <taxon>Bacteria</taxon>
        <taxon>Pseudomonadati</taxon>
        <taxon>Pseudomonadota</taxon>
        <taxon>Gammaproteobacteria</taxon>
        <taxon>Lysobacterales</taxon>
        <taxon>Lysobacteraceae</taxon>
        <taxon>Pseudoxanthomonas</taxon>
    </lineage>
</organism>
<dbReference type="EC" id="3.4.24.-" evidence="11"/>
<dbReference type="CDD" id="cd08662">
    <property type="entry name" value="M13"/>
    <property type="match status" value="1"/>
</dbReference>
<evidence type="ECO:0000256" key="4">
    <source>
        <dbReference type="ARBA" id="ARBA00022723"/>
    </source>
</evidence>
<evidence type="ECO:0000313" key="11">
    <source>
        <dbReference type="EMBL" id="MEL1266359.1"/>
    </source>
</evidence>
<dbReference type="Gene3D" id="3.40.390.10">
    <property type="entry name" value="Collagenase (Catalytic Domain)"/>
    <property type="match status" value="1"/>
</dbReference>
<dbReference type="InterPro" id="IPR024079">
    <property type="entry name" value="MetalloPept_cat_dom_sf"/>
</dbReference>
<dbReference type="InterPro" id="IPR000718">
    <property type="entry name" value="Peptidase_M13"/>
</dbReference>
<dbReference type="PANTHER" id="PTHR11733:SF167">
    <property type="entry name" value="FI17812P1-RELATED"/>
    <property type="match status" value="1"/>
</dbReference>
<evidence type="ECO:0000256" key="3">
    <source>
        <dbReference type="ARBA" id="ARBA00022670"/>
    </source>
</evidence>
<evidence type="ECO:0000313" key="12">
    <source>
        <dbReference type="Proteomes" id="UP001459204"/>
    </source>
</evidence>
<keyword evidence="5 11" id="KW-0378">Hydrolase</keyword>
<dbReference type="Pfam" id="PF05649">
    <property type="entry name" value="Peptidase_M13_N"/>
    <property type="match status" value="1"/>
</dbReference>
<comment type="similarity">
    <text evidence="2">Belongs to the peptidase M13 family.</text>
</comment>
<dbReference type="Proteomes" id="UP001459204">
    <property type="component" value="Unassembled WGS sequence"/>
</dbReference>
<dbReference type="PRINTS" id="PR00786">
    <property type="entry name" value="NEPRILYSIN"/>
</dbReference>
<evidence type="ECO:0000259" key="9">
    <source>
        <dbReference type="Pfam" id="PF01431"/>
    </source>
</evidence>
<gene>
    <name evidence="11" type="ORF">AAD027_18560</name>
</gene>
<evidence type="ECO:0000256" key="6">
    <source>
        <dbReference type="ARBA" id="ARBA00022833"/>
    </source>
</evidence>
<evidence type="ECO:0000256" key="5">
    <source>
        <dbReference type="ARBA" id="ARBA00022801"/>
    </source>
</evidence>
<evidence type="ECO:0000256" key="2">
    <source>
        <dbReference type="ARBA" id="ARBA00007357"/>
    </source>
</evidence>
<keyword evidence="6" id="KW-0862">Zinc</keyword>
<dbReference type="InterPro" id="IPR008753">
    <property type="entry name" value="Peptidase_M13_N"/>
</dbReference>
<dbReference type="SUPFAM" id="SSF55486">
    <property type="entry name" value="Metalloproteases ('zincins'), catalytic domain"/>
    <property type="match status" value="1"/>
</dbReference>
<comment type="caution">
    <text evidence="11">The sequence shown here is derived from an EMBL/GenBank/DDBJ whole genome shotgun (WGS) entry which is preliminary data.</text>
</comment>
<feature type="chain" id="PRO_5046867575" evidence="8">
    <location>
        <begin position="22"/>
        <end position="705"/>
    </location>
</feature>
<reference evidence="11 12" key="1">
    <citation type="submission" date="2024-04" db="EMBL/GenBank/DDBJ databases">
        <title>Draft genome sequence of Pseudoxanthomonas putridarboris WD12.</title>
        <authorList>
            <person name="Oh J."/>
        </authorList>
    </citation>
    <scope>NUCLEOTIDE SEQUENCE [LARGE SCALE GENOMIC DNA]</scope>
    <source>
        <strain evidence="11 12">WD12</strain>
    </source>
</reference>
<feature type="domain" description="Peptidase M13 N-terminal" evidence="10">
    <location>
        <begin position="73"/>
        <end position="447"/>
    </location>
</feature>
<feature type="signal peptide" evidence="8">
    <location>
        <begin position="1"/>
        <end position="21"/>
    </location>
</feature>
<protein>
    <submittedName>
        <fullName evidence="11">M13-type metalloendopeptidase</fullName>
        <ecNumber evidence="11">3.4.24.-</ecNumber>
    </submittedName>
</protein>
<dbReference type="InterPro" id="IPR042089">
    <property type="entry name" value="Peptidase_M13_dom_2"/>
</dbReference>
<keyword evidence="12" id="KW-1185">Reference proteome</keyword>
<dbReference type="PANTHER" id="PTHR11733">
    <property type="entry name" value="ZINC METALLOPROTEASE FAMILY M13 NEPRILYSIN-RELATED"/>
    <property type="match status" value="1"/>
</dbReference>
<dbReference type="EMBL" id="JBBWWT010000015">
    <property type="protein sequence ID" value="MEL1266359.1"/>
    <property type="molecule type" value="Genomic_DNA"/>
</dbReference>
<proteinExistence type="inferred from homology"/>
<evidence type="ECO:0000256" key="8">
    <source>
        <dbReference type="SAM" id="SignalP"/>
    </source>
</evidence>
<keyword evidence="7" id="KW-0482">Metalloprotease</keyword>
<dbReference type="Gene3D" id="1.10.1380.10">
    <property type="entry name" value="Neutral endopeptidase , domain2"/>
    <property type="match status" value="1"/>
</dbReference>
<dbReference type="GO" id="GO:0016787">
    <property type="term" value="F:hydrolase activity"/>
    <property type="evidence" value="ECO:0007669"/>
    <property type="project" value="UniProtKB-KW"/>
</dbReference>
<name>A0ABU9J638_9GAMM</name>
<keyword evidence="8" id="KW-0732">Signal</keyword>
<keyword evidence="4" id="KW-0479">Metal-binding</keyword>
<sequence length="705" mass="77299">MKNTLSTATLLALALSAPLAAHEDHGCLDDGCQVQLLFADAGDTGGGTATTIAAKRFGTWGIDTAGMDRSAKPGTDFFRYVSGTWADTTQIPADRSSYGNFALLRDLSEARLRALVESYPLGDPATGGDAAKIAALYQAFMDEETIEAKGAQPLQPLLADIRAATDKDKLAALMGARGGFSGSFLGLSVTDDQRDPDRYALYLSQSGLGLGDREMYLRDNFAPQRERYQAYIAQMLALAGWDRPEANAKAVLAMETRIAEAHWTRAESRNRDKTYNPLALGDFATKSPGFPWATFFRSAGVDGTERAVVRQDSAIPRIAAIFADTDVATLQAWQAFQTVDNAAPLLSRDFAQAEFEFRSKFLSGQPEQRERWKRGTSFADGAMGEAIGRDYVKLYFPPDAKAKMDALVTNVKAAMGARLDALEWMGPATKAEARAKLQGFGLKIGHPDTWRDYSGLQVVNGDLFGNALRSNRFEWEYRRNRIGKPVDKGEWGMTPQTVNAYYSSVKNEIVFPAAILQPPFFDPDADPAVNYGAIGGVIGHEIIHGFDDQGRKSDGEGVLRDWWTAEDAAKFEAQAAKLGAQYEAYTFPQLPGMHINGRVAMGENIGDLGGLTIALEAYRRSLGGQPAPVIDGFTGEQRLFMGWGQVWRTLWRDDALRQQLVNGTHSPGHIRAFAPLRNIDAWYEAFGIQQGDALWIAPEDRVRIW</sequence>
<keyword evidence="3" id="KW-0645">Protease</keyword>
<evidence type="ECO:0000256" key="7">
    <source>
        <dbReference type="ARBA" id="ARBA00023049"/>
    </source>
</evidence>
<dbReference type="InterPro" id="IPR018497">
    <property type="entry name" value="Peptidase_M13_C"/>
</dbReference>